<feature type="non-terminal residue" evidence="1">
    <location>
        <position position="238"/>
    </location>
</feature>
<gene>
    <name evidence="1" type="ORF">METZ01_LOCUS489844</name>
</gene>
<proteinExistence type="predicted"/>
<reference evidence="1" key="1">
    <citation type="submission" date="2018-05" db="EMBL/GenBank/DDBJ databases">
        <authorList>
            <person name="Lanie J.A."/>
            <person name="Ng W.-L."/>
            <person name="Kazmierczak K.M."/>
            <person name="Andrzejewski T.M."/>
            <person name="Davidsen T.M."/>
            <person name="Wayne K.J."/>
            <person name="Tettelin H."/>
            <person name="Glass J.I."/>
            <person name="Rusch D."/>
            <person name="Podicherti R."/>
            <person name="Tsui H.-C.T."/>
            <person name="Winkler M.E."/>
        </authorList>
    </citation>
    <scope>NUCLEOTIDE SEQUENCE</scope>
</reference>
<evidence type="ECO:0000313" key="1">
    <source>
        <dbReference type="EMBL" id="SVE36990.1"/>
    </source>
</evidence>
<name>A0A383CY65_9ZZZZ</name>
<dbReference type="AlphaFoldDB" id="A0A383CY65"/>
<dbReference type="EMBL" id="UINC01212593">
    <property type="protein sequence ID" value="SVE36990.1"/>
    <property type="molecule type" value="Genomic_DNA"/>
</dbReference>
<organism evidence="1">
    <name type="scientific">marine metagenome</name>
    <dbReference type="NCBI Taxonomy" id="408172"/>
    <lineage>
        <taxon>unclassified sequences</taxon>
        <taxon>metagenomes</taxon>
        <taxon>ecological metagenomes</taxon>
    </lineage>
</organism>
<sequence>QSSNEWCGDMDNPRVKENWKNRAGCSIDGVFAPFDTGDISPHFTEFSSPSSGTCGDGDCRELGKDAEGNHPYFTLPPFPPTVRKPHPMISVNSLNPYATRGTPTFPGAEKPLGTSVGHNITKVARGEEWPTNLDIASAQEGQGSDAAVDAETAYAGPVRSIGLKAPLVLVGWGYDVEGYPVPNSETDSSAPKSTEFMSNWLYKPKYWKAGPLDVRWDETRGVWASPPGFKMVRAKLTE</sequence>
<protein>
    <submittedName>
        <fullName evidence="1">Uncharacterized protein</fullName>
    </submittedName>
</protein>
<accession>A0A383CY65</accession>
<feature type="non-terminal residue" evidence="1">
    <location>
        <position position="1"/>
    </location>
</feature>